<dbReference type="GO" id="GO:0008168">
    <property type="term" value="F:methyltransferase activity"/>
    <property type="evidence" value="ECO:0007669"/>
    <property type="project" value="UniProtKB-KW"/>
</dbReference>
<sequence length="769" mass="85705">MQACAIRQHQECTVHRVAKSLFLSPDRPVSELLPYDLKDQDLFRGNVPQPADWLRAWSACLHRMITVMHWVTRSLRQKRLKQARSISLSVDDRADFRIVRYRCSMPSVSSGSDGFSATSLKEWTEMDPLITEGVLGVVRTGGNTEANTIESHDVDKSQAMAESILAVSRRAFEDLEGGVDEDGLQQFLKQVRHFAADQGTAAQKCGQILSTHEALPHLLWVGQDPAHQVRIASKDPLHANENFGEQWQRLFNERHALIPDIQNSELWKSRLIAAQKHVLKTVGEQGAGLQTVMKTLSFAKQRFDSTATPMMRYCCMIRAIAILCAMQACDATGIIVRNHRETRARAERALQNLVPDKLIRCGLTADYSLECLKFLRQHFDIDDPDPATIASALSDFKDRMEQLFVKGWILGDPSSGSTASGGSTGSTGSTGDDALGGDRSCPGKTVTQCVFEQIDDPEPIYYGEKVHFLCTSAGVADIRLAMTEMQQENMLRKHVAVLGKAFKMTRDVSRDFAHAAKTLASLVQTCKTQQINVTNRVAWSWVLVPQWRSRFLSKFIELPKELETLIVFYLSIKMNTTTLERNLGELCRQLGAHGGHGAEDGSLAASLLEVALDGPQREEDLFDRIQADGESRLSPTDFGRACAKLWVLHFGRRFRYKYTGRSSQKKQAARPGSFKAVLLQRDAAADRLTKMGRTHASGASFVSGLALPLPAEARAFNAQSLQGTRWAGAASASCSKGNFQRHTERKKERCPAVTSWWYILPRNFFGYIV</sequence>
<evidence type="ECO:0000313" key="2">
    <source>
        <dbReference type="EMBL" id="CAI4011563.1"/>
    </source>
</evidence>
<dbReference type="EMBL" id="CAMXCT010005146">
    <property type="protein sequence ID" value="CAI4011563.1"/>
    <property type="molecule type" value="Genomic_DNA"/>
</dbReference>
<evidence type="ECO:0000313" key="3">
    <source>
        <dbReference type="EMBL" id="CAL4798875.1"/>
    </source>
</evidence>
<dbReference type="OrthoDB" id="430196at2759"/>
<comment type="caution">
    <text evidence="2">The sequence shown here is derived from an EMBL/GenBank/DDBJ whole genome shotgun (WGS) entry which is preliminary data.</text>
</comment>
<dbReference type="GO" id="GO:0032259">
    <property type="term" value="P:methylation"/>
    <property type="evidence" value="ECO:0007669"/>
    <property type="project" value="UniProtKB-KW"/>
</dbReference>
<feature type="compositionally biased region" description="Low complexity" evidence="1">
    <location>
        <begin position="414"/>
        <end position="433"/>
    </location>
</feature>
<reference evidence="3 4" key="2">
    <citation type="submission" date="2024-05" db="EMBL/GenBank/DDBJ databases">
        <authorList>
            <person name="Chen Y."/>
            <person name="Shah S."/>
            <person name="Dougan E. K."/>
            <person name="Thang M."/>
            <person name="Chan C."/>
        </authorList>
    </citation>
    <scope>NUCLEOTIDE SEQUENCE [LARGE SCALE GENOMIC DNA]</scope>
</reference>
<keyword evidence="3" id="KW-0808">Transferase</keyword>
<name>A0A9P1GFW2_9DINO</name>
<accession>A0A9P1GFW2</accession>
<evidence type="ECO:0000256" key="1">
    <source>
        <dbReference type="SAM" id="MobiDB-lite"/>
    </source>
</evidence>
<protein>
    <submittedName>
        <fullName evidence="3">Modification methylase NgoBI</fullName>
    </submittedName>
</protein>
<keyword evidence="4" id="KW-1185">Reference proteome</keyword>
<gene>
    <name evidence="2" type="ORF">C1SCF055_LOCUS36713</name>
</gene>
<keyword evidence="3" id="KW-0489">Methyltransferase</keyword>
<evidence type="ECO:0000313" key="4">
    <source>
        <dbReference type="Proteomes" id="UP001152797"/>
    </source>
</evidence>
<reference evidence="2" key="1">
    <citation type="submission" date="2022-10" db="EMBL/GenBank/DDBJ databases">
        <authorList>
            <person name="Chen Y."/>
            <person name="Dougan E. K."/>
            <person name="Chan C."/>
            <person name="Rhodes N."/>
            <person name="Thang M."/>
        </authorList>
    </citation>
    <scope>NUCLEOTIDE SEQUENCE</scope>
</reference>
<dbReference type="AlphaFoldDB" id="A0A9P1GFW2"/>
<dbReference type="EMBL" id="CAMXCT020005146">
    <property type="protein sequence ID" value="CAL1164938.1"/>
    <property type="molecule type" value="Genomic_DNA"/>
</dbReference>
<dbReference type="EMBL" id="CAMXCT030005146">
    <property type="protein sequence ID" value="CAL4798875.1"/>
    <property type="molecule type" value="Genomic_DNA"/>
</dbReference>
<feature type="region of interest" description="Disordered" evidence="1">
    <location>
        <begin position="414"/>
        <end position="437"/>
    </location>
</feature>
<dbReference type="Proteomes" id="UP001152797">
    <property type="component" value="Unassembled WGS sequence"/>
</dbReference>
<proteinExistence type="predicted"/>
<organism evidence="2">
    <name type="scientific">Cladocopium goreaui</name>
    <dbReference type="NCBI Taxonomy" id="2562237"/>
    <lineage>
        <taxon>Eukaryota</taxon>
        <taxon>Sar</taxon>
        <taxon>Alveolata</taxon>
        <taxon>Dinophyceae</taxon>
        <taxon>Suessiales</taxon>
        <taxon>Symbiodiniaceae</taxon>
        <taxon>Cladocopium</taxon>
    </lineage>
</organism>